<evidence type="ECO:0000256" key="10">
    <source>
        <dbReference type="SAM" id="Phobius"/>
    </source>
</evidence>
<sequence>MANEVDKANAKLSAKLIALGFAMFGFAIFVMPPLYDAFCEITGLNGKTGDQYQAKEITVDLSREITVQFVATNNEAMPWLFKPGVQSIKVHPGQAVDVIYHAVNPTGKDMVAQAVPSLVPFKAAQYFHKTECFCFNNQPLKAGESAELGLQFIVDLDVPKQVNTITLSYTLFDITDAVGAQQLANSGVGTTLTTP</sequence>
<dbReference type="NCBIfam" id="NF003465">
    <property type="entry name" value="PRK05089.1"/>
    <property type="match status" value="1"/>
</dbReference>
<keyword evidence="5 10" id="KW-0812">Transmembrane</keyword>
<dbReference type="PANTHER" id="PTHR21320">
    <property type="entry name" value="CYTOCHROME C OXIDASE ASSEMBLY PROTEIN COX11-RELATED"/>
    <property type="match status" value="1"/>
</dbReference>
<comment type="caution">
    <text evidence="11">The sequence shown here is derived from an EMBL/GenBank/DDBJ whole genome shotgun (WGS) entry which is preliminary data.</text>
</comment>
<dbReference type="PIRSF" id="PIRSF005413">
    <property type="entry name" value="COX11"/>
    <property type="match status" value="1"/>
</dbReference>
<dbReference type="EMBL" id="JBHSCX010000003">
    <property type="protein sequence ID" value="MFC4361138.1"/>
    <property type="molecule type" value="Genomic_DNA"/>
</dbReference>
<evidence type="ECO:0000256" key="9">
    <source>
        <dbReference type="ARBA" id="ARBA00023136"/>
    </source>
</evidence>
<keyword evidence="7 10" id="KW-1133">Transmembrane helix</keyword>
<protein>
    <recommendedName>
        <fullName evidence="4">Cytochrome c oxidase assembly protein CtaG</fullName>
    </recommendedName>
</protein>
<feature type="transmembrane region" description="Helical" evidence="10">
    <location>
        <begin position="12"/>
        <end position="35"/>
    </location>
</feature>
<keyword evidence="6" id="KW-0735">Signal-anchor</keyword>
<evidence type="ECO:0000256" key="2">
    <source>
        <dbReference type="ARBA" id="ARBA00004382"/>
    </source>
</evidence>
<dbReference type="SUPFAM" id="SSF110111">
    <property type="entry name" value="Ctag/Cox11"/>
    <property type="match status" value="1"/>
</dbReference>
<evidence type="ECO:0000256" key="3">
    <source>
        <dbReference type="ARBA" id="ARBA00009620"/>
    </source>
</evidence>
<accession>A0ABV8UZX4</accession>
<evidence type="ECO:0000256" key="4">
    <source>
        <dbReference type="ARBA" id="ARBA00015384"/>
    </source>
</evidence>
<keyword evidence="12" id="KW-1185">Reference proteome</keyword>
<proteinExistence type="inferred from homology"/>
<evidence type="ECO:0000256" key="6">
    <source>
        <dbReference type="ARBA" id="ARBA00022968"/>
    </source>
</evidence>
<evidence type="ECO:0000313" key="12">
    <source>
        <dbReference type="Proteomes" id="UP001595840"/>
    </source>
</evidence>
<comment type="function">
    <text evidence="1">Exerts its effect at some terminal stage of cytochrome c oxidase synthesis, probably by being involved in the insertion of the copper B into subunit I.</text>
</comment>
<dbReference type="InterPro" id="IPR023471">
    <property type="entry name" value="CtaG/Cox11_dom_sf"/>
</dbReference>
<comment type="subcellular location">
    <subcellularLocation>
        <location evidence="2">Cell inner membrane</location>
        <topology evidence="2">Single-pass type II membrane protein</topology>
        <orientation evidence="2">Periplasmic side</orientation>
    </subcellularLocation>
</comment>
<dbReference type="PANTHER" id="PTHR21320:SF3">
    <property type="entry name" value="CYTOCHROME C OXIDASE ASSEMBLY PROTEIN COX11, MITOCHONDRIAL-RELATED"/>
    <property type="match status" value="1"/>
</dbReference>
<dbReference type="Gene3D" id="2.60.370.10">
    <property type="entry name" value="Ctag/Cox11"/>
    <property type="match status" value="1"/>
</dbReference>
<evidence type="ECO:0000313" key="11">
    <source>
        <dbReference type="EMBL" id="MFC4361138.1"/>
    </source>
</evidence>
<evidence type="ECO:0000256" key="7">
    <source>
        <dbReference type="ARBA" id="ARBA00022989"/>
    </source>
</evidence>
<keyword evidence="8" id="KW-0186">Copper</keyword>
<dbReference type="Pfam" id="PF04442">
    <property type="entry name" value="CtaG_Cox11"/>
    <property type="match status" value="1"/>
</dbReference>
<name>A0ABV8UZX4_9GAMM</name>
<dbReference type="RefSeq" id="WP_290260226.1">
    <property type="nucleotide sequence ID" value="NZ_JAUFQG010000004.1"/>
</dbReference>
<organism evidence="11 12">
    <name type="scientific">Simiduia curdlanivorans</name>
    <dbReference type="NCBI Taxonomy" id="1492769"/>
    <lineage>
        <taxon>Bacteria</taxon>
        <taxon>Pseudomonadati</taxon>
        <taxon>Pseudomonadota</taxon>
        <taxon>Gammaproteobacteria</taxon>
        <taxon>Cellvibrionales</taxon>
        <taxon>Cellvibrionaceae</taxon>
        <taxon>Simiduia</taxon>
    </lineage>
</organism>
<dbReference type="InterPro" id="IPR007533">
    <property type="entry name" value="Cyt_c_oxidase_assmbl_CtaG"/>
</dbReference>
<keyword evidence="9 10" id="KW-0472">Membrane</keyword>
<comment type="similarity">
    <text evidence="3">Belongs to the COX11/CtaG family.</text>
</comment>
<dbReference type="Proteomes" id="UP001595840">
    <property type="component" value="Unassembled WGS sequence"/>
</dbReference>
<reference evidence="12" key="1">
    <citation type="journal article" date="2019" name="Int. J. Syst. Evol. Microbiol.">
        <title>The Global Catalogue of Microorganisms (GCM) 10K type strain sequencing project: providing services to taxonomists for standard genome sequencing and annotation.</title>
        <authorList>
            <consortium name="The Broad Institute Genomics Platform"/>
            <consortium name="The Broad Institute Genome Sequencing Center for Infectious Disease"/>
            <person name="Wu L."/>
            <person name="Ma J."/>
        </authorList>
    </citation>
    <scope>NUCLEOTIDE SEQUENCE [LARGE SCALE GENOMIC DNA]</scope>
    <source>
        <strain evidence="12">CECT 8570</strain>
    </source>
</reference>
<evidence type="ECO:0000256" key="5">
    <source>
        <dbReference type="ARBA" id="ARBA00022692"/>
    </source>
</evidence>
<evidence type="ECO:0000256" key="1">
    <source>
        <dbReference type="ARBA" id="ARBA00004007"/>
    </source>
</evidence>
<gene>
    <name evidence="11" type="ORF">ACFOX3_02430</name>
</gene>
<evidence type="ECO:0000256" key="8">
    <source>
        <dbReference type="ARBA" id="ARBA00023008"/>
    </source>
</evidence>